<reference evidence="1" key="2">
    <citation type="journal article" date="2015" name="Data Brief">
        <title>Shoot transcriptome of the giant reed, Arundo donax.</title>
        <authorList>
            <person name="Barrero R.A."/>
            <person name="Guerrero F.D."/>
            <person name="Moolhuijzen P."/>
            <person name="Goolsby J.A."/>
            <person name="Tidwell J."/>
            <person name="Bellgard S.E."/>
            <person name="Bellgard M.I."/>
        </authorList>
    </citation>
    <scope>NUCLEOTIDE SEQUENCE</scope>
    <source>
        <tissue evidence="1">Shoot tissue taken approximately 20 cm above the soil surface</tissue>
    </source>
</reference>
<sequence length="70" mass="7708">MHQTAHRAALNIPVPRATPSFSACATVSLTRSSFTESSLENSAISEAVRPHCCRNAMLGLTTYSRFKLRR</sequence>
<dbReference type="AlphaFoldDB" id="A0A0A9DAW6"/>
<protein>
    <submittedName>
        <fullName evidence="1">Uncharacterized protein</fullName>
    </submittedName>
</protein>
<evidence type="ECO:0000313" key="1">
    <source>
        <dbReference type="EMBL" id="JAD84951.1"/>
    </source>
</evidence>
<reference evidence="1" key="1">
    <citation type="submission" date="2014-09" db="EMBL/GenBank/DDBJ databases">
        <authorList>
            <person name="Magalhaes I.L.F."/>
            <person name="Oliveira U."/>
            <person name="Santos F.R."/>
            <person name="Vidigal T.H.D.A."/>
            <person name="Brescovit A.D."/>
            <person name="Santos A.J."/>
        </authorList>
    </citation>
    <scope>NUCLEOTIDE SEQUENCE</scope>
    <source>
        <tissue evidence="1">Shoot tissue taken approximately 20 cm above the soil surface</tissue>
    </source>
</reference>
<proteinExistence type="predicted"/>
<accession>A0A0A9DAW6</accession>
<dbReference type="EMBL" id="GBRH01212944">
    <property type="protein sequence ID" value="JAD84951.1"/>
    <property type="molecule type" value="Transcribed_RNA"/>
</dbReference>
<organism evidence="1">
    <name type="scientific">Arundo donax</name>
    <name type="common">Giant reed</name>
    <name type="synonym">Donax arundinaceus</name>
    <dbReference type="NCBI Taxonomy" id="35708"/>
    <lineage>
        <taxon>Eukaryota</taxon>
        <taxon>Viridiplantae</taxon>
        <taxon>Streptophyta</taxon>
        <taxon>Embryophyta</taxon>
        <taxon>Tracheophyta</taxon>
        <taxon>Spermatophyta</taxon>
        <taxon>Magnoliopsida</taxon>
        <taxon>Liliopsida</taxon>
        <taxon>Poales</taxon>
        <taxon>Poaceae</taxon>
        <taxon>PACMAD clade</taxon>
        <taxon>Arundinoideae</taxon>
        <taxon>Arundineae</taxon>
        <taxon>Arundo</taxon>
    </lineage>
</organism>
<name>A0A0A9DAW6_ARUDO</name>